<dbReference type="GO" id="GO:0048193">
    <property type="term" value="P:Golgi vesicle transport"/>
    <property type="evidence" value="ECO:0007669"/>
    <property type="project" value="TreeGrafter"/>
</dbReference>
<evidence type="ECO:0000256" key="5">
    <source>
        <dbReference type="ARBA" id="ARBA00022448"/>
    </source>
</evidence>
<evidence type="ECO:0000313" key="16">
    <source>
        <dbReference type="Proteomes" id="UP000694892"/>
    </source>
</evidence>
<keyword evidence="9" id="KW-0653">Protein transport</keyword>
<dbReference type="CDD" id="cd15748">
    <property type="entry name" value="FYVE_SPIR"/>
    <property type="match status" value="1"/>
</dbReference>
<dbReference type="PROSITE" id="PS51377">
    <property type="entry name" value="KIND"/>
    <property type="match status" value="1"/>
</dbReference>
<reference evidence="16" key="1">
    <citation type="journal article" date="2016" name="Nature">
        <title>Genome evolution in the allotetraploid frog Xenopus laevis.</title>
        <authorList>
            <person name="Session A.M."/>
            <person name="Uno Y."/>
            <person name="Kwon T."/>
            <person name="Chapman J.A."/>
            <person name="Toyoda A."/>
            <person name="Takahashi S."/>
            <person name="Fukui A."/>
            <person name="Hikosaka A."/>
            <person name="Suzuki A."/>
            <person name="Kondo M."/>
            <person name="van Heeringen S.J."/>
            <person name="Quigley I."/>
            <person name="Heinz S."/>
            <person name="Ogino H."/>
            <person name="Ochi H."/>
            <person name="Hellsten U."/>
            <person name="Lyons J.B."/>
            <person name="Simakov O."/>
            <person name="Putnam N."/>
            <person name="Stites J."/>
            <person name="Kuroki Y."/>
            <person name="Tanaka T."/>
            <person name="Michiue T."/>
            <person name="Watanabe M."/>
            <person name="Bogdanovic O."/>
            <person name="Lister R."/>
            <person name="Georgiou G."/>
            <person name="Paranjpe S.S."/>
            <person name="van Kruijsbergen I."/>
            <person name="Shu S."/>
            <person name="Carlson J."/>
            <person name="Kinoshita T."/>
            <person name="Ohta Y."/>
            <person name="Mawaribuchi S."/>
            <person name="Jenkins J."/>
            <person name="Grimwood J."/>
            <person name="Schmutz J."/>
            <person name="Mitros T."/>
            <person name="Mozaffari S.V."/>
            <person name="Suzuki Y."/>
            <person name="Haramoto Y."/>
            <person name="Yamamoto T.S."/>
            <person name="Takagi C."/>
            <person name="Heald R."/>
            <person name="Miller K."/>
            <person name="Haudenschild C."/>
            <person name="Kitzman J."/>
            <person name="Nakayama T."/>
            <person name="Izutsu Y."/>
            <person name="Robert J."/>
            <person name="Fortriede J."/>
            <person name="Burns K."/>
            <person name="Lotay V."/>
            <person name="Karimi K."/>
            <person name="Yasuoka Y."/>
            <person name="Dichmann D.S."/>
            <person name="Flajnik M.F."/>
            <person name="Houston D.W."/>
            <person name="Shendure J."/>
            <person name="DuPasquier L."/>
            <person name="Vize P.D."/>
            <person name="Zorn A.M."/>
            <person name="Ito M."/>
            <person name="Marcotte E.M."/>
            <person name="Wallingford J.B."/>
            <person name="Ito Y."/>
            <person name="Asashima M."/>
            <person name="Ueno N."/>
            <person name="Matsuda Y."/>
            <person name="Veenstra G.J."/>
            <person name="Fujiyama A."/>
            <person name="Harland R.M."/>
            <person name="Taira M."/>
            <person name="Rokhsar D.S."/>
        </authorList>
    </citation>
    <scope>NUCLEOTIDE SEQUENCE [LARGE SCALE GENOMIC DNA]</scope>
    <source>
        <strain evidence="16">J</strain>
    </source>
</reference>
<dbReference type="GO" id="GO:0003779">
    <property type="term" value="F:actin binding"/>
    <property type="evidence" value="ECO:0007669"/>
    <property type="project" value="UniProtKB-KW"/>
</dbReference>
<dbReference type="InterPro" id="IPR029901">
    <property type="entry name" value="Spire"/>
</dbReference>
<evidence type="ECO:0000256" key="13">
    <source>
        <dbReference type="ARBA" id="ARBA00023329"/>
    </source>
</evidence>
<evidence type="ECO:0000256" key="6">
    <source>
        <dbReference type="ARBA" id="ARBA00022475"/>
    </source>
</evidence>
<dbReference type="GO" id="GO:0005856">
    <property type="term" value="C:cytoskeleton"/>
    <property type="evidence" value="ECO:0007669"/>
    <property type="project" value="UniProtKB-SubCell"/>
</dbReference>
<keyword evidence="6" id="KW-1003">Cell membrane</keyword>
<keyword evidence="5" id="KW-0813">Transport</keyword>
<dbReference type="AlphaFoldDB" id="A0A974BX50"/>
<dbReference type="GO" id="GO:0040038">
    <property type="term" value="P:polar body extrusion after meiotic divisions"/>
    <property type="evidence" value="ECO:0007669"/>
    <property type="project" value="TreeGrafter"/>
</dbReference>
<dbReference type="GO" id="GO:0030659">
    <property type="term" value="C:cytoplasmic vesicle membrane"/>
    <property type="evidence" value="ECO:0007669"/>
    <property type="project" value="UniProtKB-SubCell"/>
</dbReference>
<dbReference type="GO" id="GO:0036089">
    <property type="term" value="P:cleavage furrow formation"/>
    <property type="evidence" value="ECO:0007669"/>
    <property type="project" value="TreeGrafter"/>
</dbReference>
<dbReference type="GO" id="GO:0030041">
    <property type="term" value="P:actin filament polymerization"/>
    <property type="evidence" value="ECO:0007669"/>
    <property type="project" value="TreeGrafter"/>
</dbReference>
<dbReference type="GO" id="GO:0005938">
    <property type="term" value="C:cell cortex"/>
    <property type="evidence" value="ECO:0007669"/>
    <property type="project" value="TreeGrafter"/>
</dbReference>
<sequence length="453" mass="52336">METVGQDGDSRLIEHIAQVIYTALDWGLTSNMERVLSEPLDKLLYVILGLHGISMDYNLYFQCPVTLKDIIKQCAERLFTPSEASCHYRAVCRVLFAEHEEFCNLLLTIERSKQQVLLHWLIHSSCFPNASCYYTCGRDDDSLTSQSFTQSDDSLSALGYSVSSFRSTLRDCDLVDGESDLDHSETLSDSKFSDLTDLKQYRYQITKSKGSRGNSYTVLSNLMFVPVLMSSQVDLKNSSFLNYDVLKYSSNKRSSSYESPLQKKHSERSCHYPKVRPIPTISELVPTFAIVKAEMADFLHNYGFSASRICFCCHKKRLFFTWPYTCKICERVICPECCVEQCMHIPRGFFKTLVLTRDDDPSCQEQRTQLFCREMLQWDCSSVPLVFEPQDLSDNIPFHKLTMKNWTCMDICTKCEDFILDTVDRQLEFVFQSRQLHKKRSAQSATPPRRFTF</sequence>
<dbReference type="GO" id="GO:0005886">
    <property type="term" value="C:plasma membrane"/>
    <property type="evidence" value="ECO:0007669"/>
    <property type="project" value="UniProtKB-SubCell"/>
</dbReference>
<dbReference type="InterPro" id="IPR011019">
    <property type="entry name" value="KIND_dom"/>
</dbReference>
<feature type="domain" description="KIND" evidence="14">
    <location>
        <begin position="1"/>
        <end position="102"/>
    </location>
</feature>
<protein>
    <recommendedName>
        <fullName evidence="14">KIND domain-containing protein</fullName>
    </recommendedName>
</protein>
<dbReference type="Gene3D" id="1.10.510.10">
    <property type="entry name" value="Transferase(Phosphotransferase) domain 1"/>
    <property type="match status" value="1"/>
</dbReference>
<dbReference type="GO" id="GO:0045010">
    <property type="term" value="P:actin nucleation"/>
    <property type="evidence" value="ECO:0007669"/>
    <property type="project" value="InterPro"/>
</dbReference>
<comment type="similarity">
    <text evidence="4">Belongs to the spire family.</text>
</comment>
<dbReference type="PANTHER" id="PTHR21345:SF9">
    <property type="entry name" value="KIND DOMAIN-CONTAINING PROTEIN"/>
    <property type="match status" value="1"/>
</dbReference>
<dbReference type="OMA" id="XVTTPES"/>
<evidence type="ECO:0000256" key="1">
    <source>
        <dbReference type="ARBA" id="ARBA00004180"/>
    </source>
</evidence>
<gene>
    <name evidence="15" type="ORF">XELAEV_18043504mg</name>
</gene>
<evidence type="ECO:0000256" key="11">
    <source>
        <dbReference type="ARBA" id="ARBA00023203"/>
    </source>
</evidence>
<comment type="subcellular location">
    <subcellularLocation>
        <location evidence="3">Cell membrane</location>
        <topology evidence="3">Peripheral membrane protein</topology>
        <orientation evidence="3">Cytoplasmic side</orientation>
    </subcellularLocation>
    <subcellularLocation>
        <location evidence="2">Cytoplasm</location>
        <location evidence="2">Cytoskeleton</location>
    </subcellularLocation>
    <subcellularLocation>
        <location evidence="1">Cytoplasmic vesicle membrane</location>
        <topology evidence="1">Peripheral membrane protein</topology>
        <orientation evidence="1">Cytoplasmic side</orientation>
    </subcellularLocation>
</comment>
<evidence type="ECO:0000256" key="9">
    <source>
        <dbReference type="ARBA" id="ARBA00022927"/>
    </source>
</evidence>
<keyword evidence="10" id="KW-0472">Membrane</keyword>
<evidence type="ECO:0000256" key="7">
    <source>
        <dbReference type="ARBA" id="ARBA00022490"/>
    </source>
</evidence>
<dbReference type="GO" id="GO:0015031">
    <property type="term" value="P:protein transport"/>
    <property type="evidence" value="ECO:0007669"/>
    <property type="project" value="UniProtKB-KW"/>
</dbReference>
<evidence type="ECO:0000256" key="8">
    <source>
        <dbReference type="ARBA" id="ARBA00022737"/>
    </source>
</evidence>
<dbReference type="GO" id="GO:0051295">
    <property type="term" value="P:establishment of meiotic spindle localization"/>
    <property type="evidence" value="ECO:0007669"/>
    <property type="project" value="TreeGrafter"/>
</dbReference>
<proteinExistence type="inferred from homology"/>
<evidence type="ECO:0000313" key="15">
    <source>
        <dbReference type="EMBL" id="OCT62423.1"/>
    </source>
</evidence>
<keyword evidence="11" id="KW-0009">Actin-binding</keyword>
<dbReference type="GO" id="GO:0008017">
    <property type="term" value="F:microtubule binding"/>
    <property type="evidence" value="ECO:0007669"/>
    <property type="project" value="TreeGrafter"/>
</dbReference>
<accession>A0A974BX50</accession>
<evidence type="ECO:0000256" key="10">
    <source>
        <dbReference type="ARBA" id="ARBA00023136"/>
    </source>
</evidence>
<dbReference type="GO" id="GO:0051639">
    <property type="term" value="P:actin filament network formation"/>
    <property type="evidence" value="ECO:0007669"/>
    <property type="project" value="TreeGrafter"/>
</dbReference>
<organism evidence="15 16">
    <name type="scientific">Xenopus laevis</name>
    <name type="common">African clawed frog</name>
    <dbReference type="NCBI Taxonomy" id="8355"/>
    <lineage>
        <taxon>Eukaryota</taxon>
        <taxon>Metazoa</taxon>
        <taxon>Chordata</taxon>
        <taxon>Craniata</taxon>
        <taxon>Vertebrata</taxon>
        <taxon>Euteleostomi</taxon>
        <taxon>Amphibia</taxon>
        <taxon>Batrachia</taxon>
        <taxon>Anura</taxon>
        <taxon>Pipoidea</taxon>
        <taxon>Pipidae</taxon>
        <taxon>Xenopodinae</taxon>
        <taxon>Xenopus</taxon>
        <taxon>Xenopus</taxon>
    </lineage>
</organism>
<name>A0A974BX50_XENLA</name>
<dbReference type="Proteomes" id="UP000694892">
    <property type="component" value="Chromosome 9_10L"/>
</dbReference>
<evidence type="ECO:0000256" key="3">
    <source>
        <dbReference type="ARBA" id="ARBA00004413"/>
    </source>
</evidence>
<dbReference type="PANTHER" id="PTHR21345">
    <property type="entry name" value="SPIRE"/>
    <property type="match status" value="1"/>
</dbReference>
<keyword evidence="13" id="KW-0968">Cytoplasmic vesicle</keyword>
<evidence type="ECO:0000256" key="2">
    <source>
        <dbReference type="ARBA" id="ARBA00004245"/>
    </source>
</evidence>
<keyword evidence="8" id="KW-0677">Repeat</keyword>
<keyword evidence="7" id="KW-0963">Cytoplasm</keyword>
<dbReference type="EMBL" id="CM004482">
    <property type="protein sequence ID" value="OCT62423.1"/>
    <property type="molecule type" value="Genomic_DNA"/>
</dbReference>
<dbReference type="Pfam" id="PF16474">
    <property type="entry name" value="KIND"/>
    <property type="match status" value="1"/>
</dbReference>
<evidence type="ECO:0000259" key="14">
    <source>
        <dbReference type="PROSITE" id="PS51377"/>
    </source>
</evidence>
<evidence type="ECO:0000256" key="12">
    <source>
        <dbReference type="ARBA" id="ARBA00023212"/>
    </source>
</evidence>
<keyword evidence="12" id="KW-0206">Cytoskeleton</keyword>
<evidence type="ECO:0000256" key="4">
    <source>
        <dbReference type="ARBA" id="ARBA00010956"/>
    </source>
</evidence>